<dbReference type="Pfam" id="PF01987">
    <property type="entry name" value="AIM24"/>
    <property type="match status" value="1"/>
</dbReference>
<evidence type="ECO:0000313" key="1">
    <source>
        <dbReference type="EMBL" id="SDE86512.1"/>
    </source>
</evidence>
<reference evidence="1 2" key="1">
    <citation type="submission" date="2016-10" db="EMBL/GenBank/DDBJ databases">
        <authorList>
            <person name="de Groot N.N."/>
        </authorList>
    </citation>
    <scope>NUCLEOTIDE SEQUENCE [LARGE SCALE GENOMIC DNA]</scope>
    <source>
        <strain evidence="1 2">DSM 28129</strain>
    </source>
</reference>
<dbReference type="STRING" id="670482.SAMN04488542_10312"/>
<organism evidence="1 2">
    <name type="scientific">Fontibacillus panacisegetis</name>
    <dbReference type="NCBI Taxonomy" id="670482"/>
    <lineage>
        <taxon>Bacteria</taxon>
        <taxon>Bacillati</taxon>
        <taxon>Bacillota</taxon>
        <taxon>Bacilli</taxon>
        <taxon>Bacillales</taxon>
        <taxon>Paenibacillaceae</taxon>
        <taxon>Fontibacillus</taxon>
    </lineage>
</organism>
<dbReference type="AlphaFoldDB" id="A0A1G7GEE7"/>
<accession>A0A1G7GEE7</accession>
<dbReference type="SUPFAM" id="SSF51219">
    <property type="entry name" value="TRAP-like"/>
    <property type="match status" value="1"/>
</dbReference>
<dbReference type="InterPro" id="IPR016031">
    <property type="entry name" value="Trp_RNA-bd_attenuator-like_dom"/>
</dbReference>
<sequence length="262" mass="27967">MAMNAHEIDYEILGSEMQCVEIQLDQGESVVAEAGSFMMMDPDIRMETIFGDGSGGNGGIMGKLMGAGKRLLTGEGLFMTVFTNAGYQRQGVTFASPYPGKIIPLDLQLLGGKIICQKDSFLCAAKGVSVGIEFQRKLGTGFFGGEGFIMQKIEGDGLAFVHSGGLVLERNLAPGEVLRLDTGCLVAMTATIDYNIEFVKGVKSALFGGEGLFFATLRGPGKVWVQSLPFSRMADRIISASRHSGGREEGSILGNLGNLFER</sequence>
<proteinExistence type="predicted"/>
<dbReference type="Proteomes" id="UP000198972">
    <property type="component" value="Unassembled WGS sequence"/>
</dbReference>
<dbReference type="NCBIfam" id="TIGR00266">
    <property type="entry name" value="TIGR00266 family protein"/>
    <property type="match status" value="1"/>
</dbReference>
<name>A0A1G7GEE7_9BACL</name>
<dbReference type="InterPro" id="IPR036983">
    <property type="entry name" value="AIM24_sf"/>
</dbReference>
<dbReference type="InterPro" id="IPR002838">
    <property type="entry name" value="AIM24"/>
</dbReference>
<gene>
    <name evidence="1" type="ORF">SAMN04488542_10312</name>
</gene>
<keyword evidence="2" id="KW-1185">Reference proteome</keyword>
<protein>
    <submittedName>
        <fullName evidence="1">TIGR00266 family protein</fullName>
    </submittedName>
</protein>
<evidence type="ECO:0000313" key="2">
    <source>
        <dbReference type="Proteomes" id="UP000198972"/>
    </source>
</evidence>
<dbReference type="PANTHER" id="PTHR43657:SF1">
    <property type="entry name" value="ALTERED INHERITANCE OF MITOCHONDRIA PROTEIN 24, MITOCHONDRIAL"/>
    <property type="match status" value="1"/>
</dbReference>
<dbReference type="Gene3D" id="3.60.160.10">
    <property type="entry name" value="Mitochondrial biogenesis AIM24"/>
    <property type="match status" value="1"/>
</dbReference>
<dbReference type="PANTHER" id="PTHR43657">
    <property type="entry name" value="TRYPTOPHAN RNA-BINDING ATTENUATOR PROTEIN-LIKE PROTEIN"/>
    <property type="match status" value="1"/>
</dbReference>
<dbReference type="EMBL" id="FNBG01000003">
    <property type="protein sequence ID" value="SDE86512.1"/>
    <property type="molecule type" value="Genomic_DNA"/>
</dbReference>